<dbReference type="GO" id="GO:0008270">
    <property type="term" value="F:zinc ion binding"/>
    <property type="evidence" value="ECO:0007669"/>
    <property type="project" value="InterPro"/>
</dbReference>
<evidence type="ECO:0000256" key="3">
    <source>
        <dbReference type="SAM" id="MobiDB-lite"/>
    </source>
</evidence>
<dbReference type="InterPro" id="IPR001138">
    <property type="entry name" value="Zn2Cys6_DnaBD"/>
</dbReference>
<dbReference type="EMBL" id="MU004331">
    <property type="protein sequence ID" value="KAF2656874.1"/>
    <property type="molecule type" value="Genomic_DNA"/>
</dbReference>
<evidence type="ECO:0000256" key="1">
    <source>
        <dbReference type="ARBA" id="ARBA00004123"/>
    </source>
</evidence>
<dbReference type="GO" id="GO:0045944">
    <property type="term" value="P:positive regulation of transcription by RNA polymerase II"/>
    <property type="evidence" value="ECO:0007669"/>
    <property type="project" value="TreeGrafter"/>
</dbReference>
<keyword evidence="6" id="KW-1185">Reference proteome</keyword>
<sequence>MASTLPGASSSGAGDVSPTGSATGPAINPKMRKRTKTGCLTCRKRRIKCGEERPTCANCIKSKRQCEGYNQRVVFKPPMGDWPNHPGVVSTLQYHNSMLPGTRPSYRNSQPSTQPPDPSLSSIQPRPQTEFDFSNVETGPVPGLEHLNTRAYPQDPNYQQPLPSPHHQIPLHSPHHPLQIPVSTTSYFHPHTSPAQATFPDSYAQNGTVVYEAQQRYAQAPQYQQIPTAYDSHVDQKPPVPQAPSHHGLYHPQPQSGVVSQEHNRYLLQSYTPQRIEEYPQQPEHRPDLRSYGSSSQGSLQHDPVDINQGQYASIVTSTHPDSAHSNSQIPQHYVTTDVKYPLSQHAPNLEPPAATAESSQPQLLLSGFAGPDHVSPTQILDEAAVEYEDDDYYDVQSDEEMLDEVGEFDDDEMATKRNFSLIQRIHRETTGDLDTRGYDSFIYDGILSQYRTEHVANPLKNPKTARVFAHFIYVTGPSLSIYERNPRNPSSLFGGPSSPSHQSLWTSILPLKALNNQALLHAMLALASLHIAKLQKASVTPSYKHYAYALKRLGRYLGNPKKRLQIPTLATALLLAYYEVMTAEHVKWSTHLVGAAQLLAELDFRTLTQDARRQKAAQAAQDRQFPYQNPDMLIDQKEFEQRLHEATVMPDERLVGTIVGKKLSYDDFGRVLEEGNRQHQPRQGHHEKMDLRTYETFQDLYWFYCRQDAFQSIISGNPLIMPYRKWSDCPPRAPIGRVEALVGTHDHLILLMGRIAEFLVRDRERKLRQVEAWGGSWRPTPGMPGLGAMGPPPSQGRGQPPTPAAPMGPPPHMQGMGPPPGWTGPPPPGWQGQQPAAMGPPSQQPPMSQGPRGGLPPTAGPGFYGMAPSRPPIALPSTYANPDPQYDPRHSPQTPHTPHPKFSDLPAAYDAALADWNSISAAHATVASILSNTPTFAALPASDFAPPVPGQAPANMTPFGPVLMHSTYDISTLWMLLHLSQIILLRSHPAMPPAAMVAASICAPATQPYATLIGRIAAGLQLPTAGRALTPILGAALIESTMSLFFAGVQYRDAEQRAWLVERLLEIDHRTGWASASVIARSCETSWERAAQMGKGPPYEGRKTKRAELMEMSAGPNAGGNGGGGGWGGAGIVRNAGGRVKAWEARDKEADEDEKRFVVKYDQGFVPWAMNLLATEQDLRVGMERVGLNGEINVAGTEREREKVRGRQEQGKPW</sequence>
<dbReference type="PROSITE" id="PS50048">
    <property type="entry name" value="ZN2_CY6_FUNGAL_2"/>
    <property type="match status" value="1"/>
</dbReference>
<dbReference type="InterPro" id="IPR021858">
    <property type="entry name" value="Fun_TF"/>
</dbReference>
<dbReference type="InterPro" id="IPR036864">
    <property type="entry name" value="Zn2-C6_fun-type_DNA-bd_sf"/>
</dbReference>
<feature type="compositionally biased region" description="Polar residues" evidence="3">
    <location>
        <begin position="119"/>
        <end position="137"/>
    </location>
</feature>
<feature type="region of interest" description="Disordered" evidence="3">
    <location>
        <begin position="95"/>
        <end position="201"/>
    </location>
</feature>
<feature type="region of interest" description="Disordered" evidence="3">
    <location>
        <begin position="232"/>
        <end position="260"/>
    </location>
</feature>
<dbReference type="GO" id="GO:0000976">
    <property type="term" value="F:transcription cis-regulatory region binding"/>
    <property type="evidence" value="ECO:0007669"/>
    <property type="project" value="TreeGrafter"/>
</dbReference>
<dbReference type="GO" id="GO:0005634">
    <property type="term" value="C:nucleus"/>
    <property type="evidence" value="ECO:0007669"/>
    <property type="project" value="UniProtKB-SubCell"/>
</dbReference>
<organism evidence="5 6">
    <name type="scientific">Lophiostoma macrostomum CBS 122681</name>
    <dbReference type="NCBI Taxonomy" id="1314788"/>
    <lineage>
        <taxon>Eukaryota</taxon>
        <taxon>Fungi</taxon>
        <taxon>Dikarya</taxon>
        <taxon>Ascomycota</taxon>
        <taxon>Pezizomycotina</taxon>
        <taxon>Dothideomycetes</taxon>
        <taxon>Pleosporomycetidae</taxon>
        <taxon>Pleosporales</taxon>
        <taxon>Lophiostomataceae</taxon>
        <taxon>Lophiostoma</taxon>
    </lineage>
</organism>
<dbReference type="Pfam" id="PF11951">
    <property type="entry name" value="Fungal_trans_2"/>
    <property type="match status" value="1"/>
</dbReference>
<feature type="region of interest" description="Disordered" evidence="3">
    <location>
        <begin position="280"/>
        <end position="305"/>
    </location>
</feature>
<keyword evidence="2" id="KW-0539">Nucleus</keyword>
<dbReference type="SUPFAM" id="SSF57701">
    <property type="entry name" value="Zn2/Cys6 DNA-binding domain"/>
    <property type="match status" value="1"/>
</dbReference>
<dbReference type="GO" id="GO:0000981">
    <property type="term" value="F:DNA-binding transcription factor activity, RNA polymerase II-specific"/>
    <property type="evidence" value="ECO:0007669"/>
    <property type="project" value="InterPro"/>
</dbReference>
<feature type="compositionally biased region" description="Low complexity" evidence="3">
    <location>
        <begin position="831"/>
        <end position="851"/>
    </location>
</feature>
<feature type="domain" description="Zn(2)-C6 fungal-type" evidence="4">
    <location>
        <begin position="38"/>
        <end position="66"/>
    </location>
</feature>
<evidence type="ECO:0000259" key="4">
    <source>
        <dbReference type="PROSITE" id="PS50048"/>
    </source>
</evidence>
<dbReference type="CDD" id="cd00067">
    <property type="entry name" value="GAL4"/>
    <property type="match status" value="1"/>
</dbReference>
<dbReference type="PROSITE" id="PS00463">
    <property type="entry name" value="ZN2_CY6_FUNGAL_1"/>
    <property type="match status" value="1"/>
</dbReference>
<dbReference type="Gene3D" id="4.10.240.10">
    <property type="entry name" value="Zn(2)-C6 fungal-type DNA-binding domain"/>
    <property type="match status" value="1"/>
</dbReference>
<feature type="region of interest" description="Disordered" evidence="3">
    <location>
        <begin position="775"/>
        <end position="904"/>
    </location>
</feature>
<proteinExistence type="predicted"/>
<comment type="subcellular location">
    <subcellularLocation>
        <location evidence="1">Nucleus</location>
    </subcellularLocation>
</comment>
<evidence type="ECO:0000256" key="2">
    <source>
        <dbReference type="ARBA" id="ARBA00023242"/>
    </source>
</evidence>
<evidence type="ECO:0000313" key="5">
    <source>
        <dbReference type="EMBL" id="KAF2656874.1"/>
    </source>
</evidence>
<feature type="compositionally biased region" description="Basic and acidic residues" evidence="3">
    <location>
        <begin position="280"/>
        <end position="289"/>
    </location>
</feature>
<dbReference type="PANTHER" id="PTHR37534">
    <property type="entry name" value="TRANSCRIPTIONAL ACTIVATOR PROTEIN UGA3"/>
    <property type="match status" value="1"/>
</dbReference>
<protein>
    <recommendedName>
        <fullName evidence="4">Zn(2)-C6 fungal-type domain-containing protein</fullName>
    </recommendedName>
</protein>
<accession>A0A6A6TE16</accession>
<dbReference type="AlphaFoldDB" id="A0A6A6TE16"/>
<gene>
    <name evidence="5" type="ORF">K491DRAFT_714930</name>
</gene>
<name>A0A6A6TE16_9PLEO</name>
<dbReference type="OrthoDB" id="5391043at2759"/>
<evidence type="ECO:0000313" key="6">
    <source>
        <dbReference type="Proteomes" id="UP000799324"/>
    </source>
</evidence>
<feature type="region of interest" description="Disordered" evidence="3">
    <location>
        <begin position="1"/>
        <end position="31"/>
    </location>
</feature>
<feature type="compositionally biased region" description="Polar residues" evidence="3">
    <location>
        <begin position="1"/>
        <end position="22"/>
    </location>
</feature>
<dbReference type="Proteomes" id="UP000799324">
    <property type="component" value="Unassembled WGS sequence"/>
</dbReference>
<reference evidence="5" key="1">
    <citation type="journal article" date="2020" name="Stud. Mycol.">
        <title>101 Dothideomycetes genomes: a test case for predicting lifestyles and emergence of pathogens.</title>
        <authorList>
            <person name="Haridas S."/>
            <person name="Albert R."/>
            <person name="Binder M."/>
            <person name="Bloem J."/>
            <person name="Labutti K."/>
            <person name="Salamov A."/>
            <person name="Andreopoulos B."/>
            <person name="Baker S."/>
            <person name="Barry K."/>
            <person name="Bills G."/>
            <person name="Bluhm B."/>
            <person name="Cannon C."/>
            <person name="Castanera R."/>
            <person name="Culley D."/>
            <person name="Daum C."/>
            <person name="Ezra D."/>
            <person name="Gonzalez J."/>
            <person name="Henrissat B."/>
            <person name="Kuo A."/>
            <person name="Liang C."/>
            <person name="Lipzen A."/>
            <person name="Lutzoni F."/>
            <person name="Magnuson J."/>
            <person name="Mondo S."/>
            <person name="Nolan M."/>
            <person name="Ohm R."/>
            <person name="Pangilinan J."/>
            <person name="Park H.-J."/>
            <person name="Ramirez L."/>
            <person name="Alfaro M."/>
            <person name="Sun H."/>
            <person name="Tritt A."/>
            <person name="Yoshinaga Y."/>
            <person name="Zwiers L.-H."/>
            <person name="Turgeon B."/>
            <person name="Goodwin S."/>
            <person name="Spatafora J."/>
            <person name="Crous P."/>
            <person name="Grigoriev I."/>
        </authorList>
    </citation>
    <scope>NUCLEOTIDE SEQUENCE</scope>
    <source>
        <strain evidence="5">CBS 122681</strain>
    </source>
</reference>
<dbReference type="PANTHER" id="PTHR37534:SF23">
    <property type="entry name" value="ZN(II)2CYS6 TRANSCRIPTION FACTOR (EUROFUNG)"/>
    <property type="match status" value="1"/>
</dbReference>
<dbReference type="Pfam" id="PF00172">
    <property type="entry name" value="Zn_clus"/>
    <property type="match status" value="1"/>
</dbReference>
<dbReference type="SMART" id="SM00066">
    <property type="entry name" value="GAL4"/>
    <property type="match status" value="1"/>
</dbReference>
<feature type="compositionally biased region" description="Pro residues" evidence="3">
    <location>
        <begin position="791"/>
        <end position="830"/>
    </location>
</feature>